<organism evidence="2 3">
    <name type="scientific">Geodia barretti</name>
    <name type="common">Barrett's horny sponge</name>
    <dbReference type="NCBI Taxonomy" id="519541"/>
    <lineage>
        <taxon>Eukaryota</taxon>
        <taxon>Metazoa</taxon>
        <taxon>Porifera</taxon>
        <taxon>Demospongiae</taxon>
        <taxon>Heteroscleromorpha</taxon>
        <taxon>Tetractinellida</taxon>
        <taxon>Astrophorina</taxon>
        <taxon>Geodiidae</taxon>
        <taxon>Geodia</taxon>
    </lineage>
</organism>
<accession>A0AA35TGL4</accession>
<proteinExistence type="predicted"/>
<keyword evidence="2" id="KW-0378">Hydrolase</keyword>
<feature type="region of interest" description="Disordered" evidence="1">
    <location>
        <begin position="1"/>
        <end position="25"/>
    </location>
</feature>
<dbReference type="Gene3D" id="3.90.70.10">
    <property type="entry name" value="Cysteine proteinases"/>
    <property type="match status" value="1"/>
</dbReference>
<reference evidence="2" key="1">
    <citation type="submission" date="2023-03" db="EMBL/GenBank/DDBJ databases">
        <authorList>
            <person name="Steffen K."/>
            <person name="Cardenas P."/>
        </authorList>
    </citation>
    <scope>NUCLEOTIDE SEQUENCE</scope>
</reference>
<name>A0AA35TGL4_GEOBA</name>
<dbReference type="GO" id="GO:0016787">
    <property type="term" value="F:hydrolase activity"/>
    <property type="evidence" value="ECO:0007669"/>
    <property type="project" value="UniProtKB-KW"/>
</dbReference>
<evidence type="ECO:0000313" key="2">
    <source>
        <dbReference type="EMBL" id="CAI8046581.1"/>
    </source>
</evidence>
<evidence type="ECO:0000313" key="3">
    <source>
        <dbReference type="Proteomes" id="UP001174909"/>
    </source>
</evidence>
<comment type="caution">
    <text evidence="2">The sequence shown here is derived from an EMBL/GenBank/DDBJ whole genome shotgun (WGS) entry which is preliminary data.</text>
</comment>
<sequence length="214" mass="24042">MDTDTASPQSLTKRPEDAVSDEESGQDIRIPSMLFLHTLHAVKPEFAHKDREDRILQQQDAHSSVGRPWSITYLRPLRVPGILLLRQPIREATGGRMLYASSDSWVETKSTSKMRGVVQTNRSTTETDTSYQVSCFIARCDQYMYTAMRKGNGGDGEVRVCSSGRDADFTKTSPLSRLPGYLTVQFWSGSSWAWPPTVGEMVARKILKVHNMLV</sequence>
<feature type="compositionally biased region" description="Polar residues" evidence="1">
    <location>
        <begin position="1"/>
        <end position="12"/>
    </location>
</feature>
<evidence type="ECO:0000256" key="1">
    <source>
        <dbReference type="SAM" id="MobiDB-lite"/>
    </source>
</evidence>
<gene>
    <name evidence="2" type="ORF">GBAR_LOCUS25774</name>
</gene>
<dbReference type="Proteomes" id="UP001174909">
    <property type="component" value="Unassembled WGS sequence"/>
</dbReference>
<dbReference type="EMBL" id="CASHTH010003574">
    <property type="protein sequence ID" value="CAI8046581.1"/>
    <property type="molecule type" value="Genomic_DNA"/>
</dbReference>
<keyword evidence="3" id="KW-1185">Reference proteome</keyword>
<dbReference type="AlphaFoldDB" id="A0AA35TGL4"/>
<protein>
    <submittedName>
        <fullName evidence="2">Ubiquitin carboxyl-terminal hydrolase 14</fullName>
    </submittedName>
</protein>